<reference evidence="3" key="1">
    <citation type="journal article" date="2019" name="Int. J. Syst. Evol. Microbiol.">
        <title>The Global Catalogue of Microorganisms (GCM) 10K type strain sequencing project: providing services to taxonomists for standard genome sequencing and annotation.</title>
        <authorList>
            <consortium name="The Broad Institute Genomics Platform"/>
            <consortium name="The Broad Institute Genome Sequencing Center for Infectious Disease"/>
            <person name="Wu L."/>
            <person name="Ma J."/>
        </authorList>
    </citation>
    <scope>NUCLEOTIDE SEQUENCE [LARGE SCALE GENOMIC DNA]</scope>
    <source>
        <strain evidence="3">JCM 31202</strain>
    </source>
</reference>
<evidence type="ECO:0000313" key="2">
    <source>
        <dbReference type="EMBL" id="MFD0898887.1"/>
    </source>
</evidence>
<protein>
    <submittedName>
        <fullName evidence="2">Uncharacterized protein</fullName>
    </submittedName>
</protein>
<keyword evidence="1" id="KW-1133">Transmembrane helix</keyword>
<sequence length="373" mass="39848">MSTIEERLREALHDKARDYEAHPQARARIRRRVRRRRARLAAAGGALAAIAVAGASVPAVLDRGADDREAAARPSGDTAYQGPRTIRELYPPTSEMVRSEPIGGRAKPTDVWFSDLNGTPALCWSWTGEPVEGGCASPLSPRAEDDFTARFGEDLGGPPIGGQMALGVAGPDVASVTAVLGDGREVTGRLLHGEGFRYPVWQVGGTHTVESVTLKDAGGRALGTVEQPDADTGRGCALPERPPGAAVDLPGSDLAAHWDGSCLGFWAGGKAVKGFEPDGPLAEAARRDGGRRWAEGYERWAEGRRWWGIAGPETRRVEFELHSGVRVEARTVVPDWNQRVALFGGAVPPEHGPEGTLTGYGADGTALWHRNYF</sequence>
<comment type="caution">
    <text evidence="2">The sequence shown here is derived from an EMBL/GenBank/DDBJ whole genome shotgun (WGS) entry which is preliminary data.</text>
</comment>
<keyword evidence="1" id="KW-0472">Membrane</keyword>
<organism evidence="2 3">
    <name type="scientific">Actinomadura sediminis</name>
    <dbReference type="NCBI Taxonomy" id="1038904"/>
    <lineage>
        <taxon>Bacteria</taxon>
        <taxon>Bacillati</taxon>
        <taxon>Actinomycetota</taxon>
        <taxon>Actinomycetes</taxon>
        <taxon>Streptosporangiales</taxon>
        <taxon>Thermomonosporaceae</taxon>
        <taxon>Actinomadura</taxon>
    </lineage>
</organism>
<evidence type="ECO:0000256" key="1">
    <source>
        <dbReference type="SAM" id="Phobius"/>
    </source>
</evidence>
<feature type="transmembrane region" description="Helical" evidence="1">
    <location>
        <begin position="40"/>
        <end position="61"/>
    </location>
</feature>
<dbReference type="EMBL" id="JBHTJA010000001">
    <property type="protein sequence ID" value="MFD0898887.1"/>
    <property type="molecule type" value="Genomic_DNA"/>
</dbReference>
<dbReference type="RefSeq" id="WP_378295681.1">
    <property type="nucleotide sequence ID" value="NZ_JBHTJA010000001.1"/>
</dbReference>
<evidence type="ECO:0000313" key="3">
    <source>
        <dbReference type="Proteomes" id="UP001596972"/>
    </source>
</evidence>
<keyword evidence="3" id="KW-1185">Reference proteome</keyword>
<accession>A0ABW3EFC1</accession>
<name>A0ABW3EFC1_9ACTN</name>
<proteinExistence type="predicted"/>
<keyword evidence="1" id="KW-0812">Transmembrane</keyword>
<gene>
    <name evidence="2" type="ORF">ACFQ11_00580</name>
</gene>
<dbReference type="Proteomes" id="UP001596972">
    <property type="component" value="Unassembled WGS sequence"/>
</dbReference>